<accession>Q0YSG3</accession>
<dbReference type="Proteomes" id="UP000004162">
    <property type="component" value="Unassembled WGS sequence"/>
</dbReference>
<protein>
    <submittedName>
        <fullName evidence="1">Uncharacterized protein</fullName>
    </submittedName>
</protein>
<name>Q0YSG3_9CHLB</name>
<proteinExistence type="predicted"/>
<gene>
    <name evidence="1" type="ORF">CferDRAFT_1243</name>
</gene>
<reference evidence="1 2" key="2">
    <citation type="submission" date="2006-07" db="EMBL/GenBank/DDBJ databases">
        <title>Sequencing of the draft genome and assembly of Chlorobium ferroxidans DSM 13031.</title>
        <authorList>
            <consortium name="US DOE Joint Genome Institute (JGI-PGF)"/>
            <person name="Copeland A."/>
            <person name="Lucas S."/>
            <person name="Lapidus A."/>
            <person name="Barry K."/>
            <person name="Glavina del Rio T."/>
            <person name="Dalin E."/>
            <person name="Tice H."/>
            <person name="Bruce D."/>
            <person name="Pitluck S."/>
            <person name="Richardson P."/>
        </authorList>
    </citation>
    <scope>NUCLEOTIDE SEQUENCE [LARGE SCALE GENOMIC DNA]</scope>
    <source>
        <strain evidence="1 2">DSM 13031</strain>
    </source>
</reference>
<evidence type="ECO:0000313" key="2">
    <source>
        <dbReference type="Proteomes" id="UP000004162"/>
    </source>
</evidence>
<reference evidence="1 2" key="1">
    <citation type="submission" date="2006-07" db="EMBL/GenBank/DDBJ databases">
        <title>Annotation of the draft genome assembly of Chlorobium ferroxidans DSM 13031.</title>
        <authorList>
            <consortium name="US DOE Joint Genome Institute (JGI-ORNL)"/>
            <person name="Larimer F."/>
            <person name="Land M."/>
            <person name="Hauser L."/>
        </authorList>
    </citation>
    <scope>NUCLEOTIDE SEQUENCE [LARGE SCALE GENOMIC DNA]</scope>
    <source>
        <strain evidence="1 2">DSM 13031</strain>
    </source>
</reference>
<dbReference type="EMBL" id="AASE01000006">
    <property type="protein sequence ID" value="EAT59236.1"/>
    <property type="molecule type" value="Genomic_DNA"/>
</dbReference>
<dbReference type="RefSeq" id="WP_006366089.1">
    <property type="nucleotide sequence ID" value="NZ_AASE01000006.1"/>
</dbReference>
<keyword evidence="2" id="KW-1185">Reference proteome</keyword>
<sequence>MNVQYILLDDSNPQHRELSIYRTGTINRVRLEDTSYKAYSSLEIGAHDYAAFFHYTAAEALNALPFFSESGNGLDSWDESFLHNSSLNEMKRIIGECRAEINPEKNETILLGWQDQPIGVAYMRNIDAAKFIAFLDTLIQFVEETEAEGRDLEFIL</sequence>
<dbReference type="OrthoDB" id="594803at2"/>
<evidence type="ECO:0000313" key="1">
    <source>
        <dbReference type="EMBL" id="EAT59236.1"/>
    </source>
</evidence>
<comment type="caution">
    <text evidence="1">The sequence shown here is derived from an EMBL/GenBank/DDBJ whole genome shotgun (WGS) entry which is preliminary data.</text>
</comment>
<organism evidence="1 2">
    <name type="scientific">Chlorobium ferrooxidans DSM 13031</name>
    <dbReference type="NCBI Taxonomy" id="377431"/>
    <lineage>
        <taxon>Bacteria</taxon>
        <taxon>Pseudomonadati</taxon>
        <taxon>Chlorobiota</taxon>
        <taxon>Chlorobiia</taxon>
        <taxon>Chlorobiales</taxon>
        <taxon>Chlorobiaceae</taxon>
        <taxon>Chlorobium/Pelodictyon group</taxon>
        <taxon>Chlorobium</taxon>
    </lineage>
</organism>
<dbReference type="AlphaFoldDB" id="Q0YSG3"/>